<dbReference type="GO" id="GO:0003723">
    <property type="term" value="F:RNA binding"/>
    <property type="evidence" value="ECO:0007669"/>
    <property type="project" value="InterPro"/>
</dbReference>
<evidence type="ECO:0000256" key="4">
    <source>
        <dbReference type="PROSITE-ProRule" id="PRU00169"/>
    </source>
</evidence>
<dbReference type="OrthoDB" id="9808843at2"/>
<keyword evidence="2 4" id="KW-0597">Phosphoprotein</keyword>
<dbReference type="Proteomes" id="UP000294919">
    <property type="component" value="Unassembled WGS sequence"/>
</dbReference>
<dbReference type="Pfam" id="PF03861">
    <property type="entry name" value="ANTAR"/>
    <property type="match status" value="1"/>
</dbReference>
<dbReference type="PROSITE" id="PS50921">
    <property type="entry name" value="ANTAR"/>
    <property type="match status" value="1"/>
</dbReference>
<comment type="function">
    <text evidence="3">May play the central regulatory role in sporulation. It may be an element of the effector pathway responsible for the activation of sporulation genes in response to nutritional stress. Spo0A may act in concert with spo0H (a sigma factor) to control the expression of some genes that are critical to the sporulation process.</text>
</comment>
<dbReference type="SUPFAM" id="SSF52172">
    <property type="entry name" value="CheY-like"/>
    <property type="match status" value="1"/>
</dbReference>
<sequence>MELYRIVVAESSETYRNQVCKLLNQRGYKTYHATDSAGAIRISRSIYPDIVIMDVNLWGMKAYEAARIIEEDKLSTVIFIISNPTDTFYQKLRNMNVFAYIMKPMHADQLYRTVEFSIMNAQKIKSLSNKIEKLENTLENRKKVDKAKGLLMENLKFSENEAYKWLRKKSMNTCISIDKMAEKIIEKYR</sequence>
<dbReference type="GO" id="GO:0000160">
    <property type="term" value="P:phosphorelay signal transduction system"/>
    <property type="evidence" value="ECO:0007669"/>
    <property type="project" value="InterPro"/>
</dbReference>
<proteinExistence type="predicted"/>
<feature type="domain" description="ANTAR" evidence="6">
    <location>
        <begin position="124"/>
        <end position="185"/>
    </location>
</feature>
<dbReference type="InterPro" id="IPR001789">
    <property type="entry name" value="Sig_transdc_resp-reg_receiver"/>
</dbReference>
<protein>
    <recommendedName>
        <fullName evidence="1">Stage 0 sporulation protein A homolog</fullName>
    </recommendedName>
</protein>
<feature type="domain" description="Response regulatory" evidence="5">
    <location>
        <begin position="5"/>
        <end position="118"/>
    </location>
</feature>
<feature type="modified residue" description="4-aspartylphosphate" evidence="4">
    <location>
        <position position="54"/>
    </location>
</feature>
<dbReference type="Gene3D" id="1.10.10.10">
    <property type="entry name" value="Winged helix-like DNA-binding domain superfamily/Winged helix DNA-binding domain"/>
    <property type="match status" value="1"/>
</dbReference>
<dbReference type="PIRSF" id="PIRSF036382">
    <property type="entry name" value="RR_antiterm"/>
    <property type="match status" value="1"/>
</dbReference>
<comment type="caution">
    <text evidence="7">The sequence shown here is derived from an EMBL/GenBank/DDBJ whole genome shotgun (WGS) entry which is preliminary data.</text>
</comment>
<dbReference type="PANTHER" id="PTHR44591:SF3">
    <property type="entry name" value="RESPONSE REGULATORY DOMAIN-CONTAINING PROTEIN"/>
    <property type="match status" value="1"/>
</dbReference>
<name>A0A4R2KAL8_9FIRM</name>
<evidence type="ECO:0000256" key="1">
    <source>
        <dbReference type="ARBA" id="ARBA00018672"/>
    </source>
</evidence>
<dbReference type="AlphaFoldDB" id="A0A4R2KAL8"/>
<evidence type="ECO:0000313" key="7">
    <source>
        <dbReference type="EMBL" id="TCO69057.1"/>
    </source>
</evidence>
<organism evidence="7 8">
    <name type="scientific">Marinisporobacter balticus</name>
    <dbReference type="NCBI Taxonomy" id="2018667"/>
    <lineage>
        <taxon>Bacteria</taxon>
        <taxon>Bacillati</taxon>
        <taxon>Bacillota</taxon>
        <taxon>Clostridia</taxon>
        <taxon>Peptostreptococcales</taxon>
        <taxon>Thermotaleaceae</taxon>
        <taxon>Marinisporobacter</taxon>
    </lineage>
</organism>
<dbReference type="InterPro" id="IPR036388">
    <property type="entry name" value="WH-like_DNA-bd_sf"/>
</dbReference>
<dbReference type="InterPro" id="IPR005561">
    <property type="entry name" value="ANTAR"/>
</dbReference>
<evidence type="ECO:0000259" key="5">
    <source>
        <dbReference type="PROSITE" id="PS50110"/>
    </source>
</evidence>
<gene>
    <name evidence="7" type="ORF">EV214_1358</name>
</gene>
<accession>A0A4R2KAL8</accession>
<keyword evidence="8" id="KW-1185">Reference proteome</keyword>
<dbReference type="SMART" id="SM00448">
    <property type="entry name" value="REC"/>
    <property type="match status" value="1"/>
</dbReference>
<dbReference type="PANTHER" id="PTHR44591">
    <property type="entry name" value="STRESS RESPONSE REGULATOR PROTEIN 1"/>
    <property type="match status" value="1"/>
</dbReference>
<dbReference type="InterPro" id="IPR050595">
    <property type="entry name" value="Bact_response_regulator"/>
</dbReference>
<dbReference type="EMBL" id="SLWV01000035">
    <property type="protein sequence ID" value="TCO69057.1"/>
    <property type="molecule type" value="Genomic_DNA"/>
</dbReference>
<evidence type="ECO:0000259" key="6">
    <source>
        <dbReference type="PROSITE" id="PS50921"/>
    </source>
</evidence>
<dbReference type="RefSeq" id="WP_132247794.1">
    <property type="nucleotide sequence ID" value="NZ_SLWV01000035.1"/>
</dbReference>
<dbReference type="SMART" id="SM01012">
    <property type="entry name" value="ANTAR"/>
    <property type="match status" value="1"/>
</dbReference>
<dbReference type="InterPro" id="IPR011006">
    <property type="entry name" value="CheY-like_superfamily"/>
</dbReference>
<dbReference type="InterPro" id="IPR008327">
    <property type="entry name" value="Sig_transdc_resp-reg_antiterm"/>
</dbReference>
<dbReference type="Pfam" id="PF00072">
    <property type="entry name" value="Response_reg"/>
    <property type="match status" value="1"/>
</dbReference>
<evidence type="ECO:0000256" key="3">
    <source>
        <dbReference type="ARBA" id="ARBA00024867"/>
    </source>
</evidence>
<dbReference type="Gene3D" id="3.40.50.2300">
    <property type="match status" value="1"/>
</dbReference>
<reference evidence="7 8" key="1">
    <citation type="submission" date="2019-03" db="EMBL/GenBank/DDBJ databases">
        <title>Genomic Encyclopedia of Type Strains, Phase IV (KMG-IV): sequencing the most valuable type-strain genomes for metagenomic binning, comparative biology and taxonomic classification.</title>
        <authorList>
            <person name="Goeker M."/>
        </authorList>
    </citation>
    <scope>NUCLEOTIDE SEQUENCE [LARGE SCALE GENOMIC DNA]</scope>
    <source>
        <strain evidence="7 8">DSM 102940</strain>
    </source>
</reference>
<dbReference type="PROSITE" id="PS50110">
    <property type="entry name" value="RESPONSE_REGULATORY"/>
    <property type="match status" value="1"/>
</dbReference>
<evidence type="ECO:0000313" key="8">
    <source>
        <dbReference type="Proteomes" id="UP000294919"/>
    </source>
</evidence>
<evidence type="ECO:0000256" key="2">
    <source>
        <dbReference type="ARBA" id="ARBA00022553"/>
    </source>
</evidence>